<dbReference type="Proteomes" id="UP001595812">
    <property type="component" value="Unassembled WGS sequence"/>
</dbReference>
<comment type="caution">
    <text evidence="3">The sequence shown here is derived from an EMBL/GenBank/DDBJ whole genome shotgun (WGS) entry which is preliminary data.</text>
</comment>
<sequence>MKKIKYILITFTLTLLVHACNSRTKPESSDVQKETSEISFFASDSIEVFGDLHITDKSAPSIVLFHQGGSNGRAEYKSIIPKLKDSGYNVLSIDQRVGGQWYGGYNRTASLIEHLDYGYCDAYPDMVGALDYLKAKKLTGKIILWGSSYSGTLAIQLAHSRPNDVDAVLAFSPASGPPMADCQASVYLESLTVPLIILRPGNEAKIESVKAQLALAKDNNHETYVAEDGIHGSSMLVESRTKTNVDSTMQTVFNFLQKHSK</sequence>
<feature type="signal peptide" evidence="1">
    <location>
        <begin position="1"/>
        <end position="19"/>
    </location>
</feature>
<dbReference type="InterPro" id="IPR029058">
    <property type="entry name" value="AB_hydrolase_fold"/>
</dbReference>
<reference evidence="4" key="1">
    <citation type="journal article" date="2019" name="Int. J. Syst. Evol. Microbiol.">
        <title>The Global Catalogue of Microorganisms (GCM) 10K type strain sequencing project: providing services to taxonomists for standard genome sequencing and annotation.</title>
        <authorList>
            <consortium name="The Broad Institute Genomics Platform"/>
            <consortium name="The Broad Institute Genome Sequencing Center for Infectious Disease"/>
            <person name="Wu L."/>
            <person name="Ma J."/>
        </authorList>
    </citation>
    <scope>NUCLEOTIDE SEQUENCE [LARGE SCALE GENOMIC DNA]</scope>
    <source>
        <strain evidence="4">CECT 8979</strain>
    </source>
</reference>
<evidence type="ECO:0000259" key="2">
    <source>
        <dbReference type="Pfam" id="PF00561"/>
    </source>
</evidence>
<dbReference type="EMBL" id="JBHSAT010000002">
    <property type="protein sequence ID" value="MFC3875752.1"/>
    <property type="molecule type" value="Genomic_DNA"/>
</dbReference>
<dbReference type="GO" id="GO:0016787">
    <property type="term" value="F:hydrolase activity"/>
    <property type="evidence" value="ECO:0007669"/>
    <property type="project" value="UniProtKB-KW"/>
</dbReference>
<evidence type="ECO:0000313" key="3">
    <source>
        <dbReference type="EMBL" id="MFC3875752.1"/>
    </source>
</evidence>
<protein>
    <submittedName>
        <fullName evidence="3">Alpha/beta hydrolase</fullName>
    </submittedName>
</protein>
<organism evidence="3 4">
    <name type="scientific">Winogradskyella maritima</name>
    <dbReference type="NCBI Taxonomy" id="1517766"/>
    <lineage>
        <taxon>Bacteria</taxon>
        <taxon>Pseudomonadati</taxon>
        <taxon>Bacteroidota</taxon>
        <taxon>Flavobacteriia</taxon>
        <taxon>Flavobacteriales</taxon>
        <taxon>Flavobacteriaceae</taxon>
        <taxon>Winogradskyella</taxon>
    </lineage>
</organism>
<gene>
    <name evidence="3" type="ORF">ACFOSX_00785</name>
</gene>
<keyword evidence="3" id="KW-0378">Hydrolase</keyword>
<evidence type="ECO:0000313" key="4">
    <source>
        <dbReference type="Proteomes" id="UP001595812"/>
    </source>
</evidence>
<feature type="chain" id="PRO_5046870713" evidence="1">
    <location>
        <begin position="20"/>
        <end position="261"/>
    </location>
</feature>
<name>A0ABV8ACF2_9FLAO</name>
<accession>A0ABV8ACF2</accession>
<dbReference type="Gene3D" id="3.40.50.1820">
    <property type="entry name" value="alpha/beta hydrolase"/>
    <property type="match status" value="1"/>
</dbReference>
<keyword evidence="1" id="KW-0732">Signal</keyword>
<dbReference type="Pfam" id="PF00561">
    <property type="entry name" value="Abhydrolase_1"/>
    <property type="match status" value="1"/>
</dbReference>
<evidence type="ECO:0000256" key="1">
    <source>
        <dbReference type="SAM" id="SignalP"/>
    </source>
</evidence>
<dbReference type="InterPro" id="IPR000073">
    <property type="entry name" value="AB_hydrolase_1"/>
</dbReference>
<feature type="domain" description="AB hydrolase-1" evidence="2">
    <location>
        <begin position="60"/>
        <end position="173"/>
    </location>
</feature>
<dbReference type="SUPFAM" id="SSF53474">
    <property type="entry name" value="alpha/beta-Hydrolases"/>
    <property type="match status" value="1"/>
</dbReference>
<keyword evidence="4" id="KW-1185">Reference proteome</keyword>
<dbReference type="RefSeq" id="WP_386096031.1">
    <property type="nucleotide sequence ID" value="NZ_JBHSAT010000002.1"/>
</dbReference>
<proteinExistence type="predicted"/>